<keyword evidence="2" id="KW-1133">Transmembrane helix</keyword>
<sequence length="465" mass="52352">MDNLPKDLAPLWRAFQGFGATSTPVDIKPDLDEGFLTNFGKLKTDDQKFGLKKMFQIFGKKDKEKDQTKDKLSKKKSENIAQQNQRRQSYRPLSYKDTAAKDEESHPEISSTRETSEESSTTTSKSTSTPTPSESTPTPSESTPTPSESTPTPSESTTTPSESSSTPSESTTTSETTSTSSETEDQESESSPSEESTVIDILDEEEESLIPEIDFQIAKAKRYRKRNRAIGKCFKFFCPCLTVLLYSKKKQYRAVKAMLGFPVGALFGYALHKLVLERFQLSPFANQCLCSILVLCMGISFALSTQIRCMCFLTIPILCGKTGRMYLGTFIISFILFGPITNITSNARESMRVMSCITALNLNHTVQRFKLMFKPVKEIVLDFVGAGDKIHEKTKQIEDPYKEIEEEIRDDEDVKPDISETEQLDKDLNHESRVNIIKGKFSRVKKKFGAESESKYGMKSEFRCE</sequence>
<feature type="compositionally biased region" description="Low complexity" evidence="1">
    <location>
        <begin position="110"/>
        <end position="181"/>
    </location>
</feature>
<evidence type="ECO:0000256" key="1">
    <source>
        <dbReference type="SAM" id="MobiDB-lite"/>
    </source>
</evidence>
<feature type="transmembrane region" description="Helical" evidence="2">
    <location>
        <begin position="325"/>
        <end position="344"/>
    </location>
</feature>
<keyword evidence="4" id="KW-1185">Reference proteome</keyword>
<dbReference type="InterPro" id="IPR051856">
    <property type="entry name" value="CSR-E3_Ligase_Protein"/>
</dbReference>
<accession>A0A8X6X4B1</accession>
<protein>
    <submittedName>
        <fullName evidence="3">E3 ubiquitin-protein ligase DCST1</fullName>
    </submittedName>
</protein>
<dbReference type="PANTHER" id="PTHR21041:SF17">
    <property type="entry name" value="E3 UBIQUITIN-PROTEIN LIGASE DCST1"/>
    <property type="match status" value="1"/>
</dbReference>
<reference evidence="3" key="1">
    <citation type="submission" date="2020-08" db="EMBL/GenBank/DDBJ databases">
        <title>Multicomponent nature underlies the extraordinary mechanical properties of spider dragline silk.</title>
        <authorList>
            <person name="Kono N."/>
            <person name="Nakamura H."/>
            <person name="Mori M."/>
            <person name="Yoshida Y."/>
            <person name="Ohtoshi R."/>
            <person name="Malay A.D."/>
            <person name="Moran D.A.P."/>
            <person name="Tomita M."/>
            <person name="Numata K."/>
            <person name="Arakawa K."/>
        </authorList>
    </citation>
    <scope>NUCLEOTIDE SEQUENCE</scope>
</reference>
<keyword evidence="2" id="KW-0472">Membrane</keyword>
<feature type="compositionally biased region" description="Basic and acidic residues" evidence="1">
    <location>
        <begin position="59"/>
        <end position="78"/>
    </location>
</feature>
<feature type="transmembrane region" description="Helical" evidence="2">
    <location>
        <begin position="284"/>
        <end position="305"/>
    </location>
</feature>
<keyword evidence="2" id="KW-0812">Transmembrane</keyword>
<feature type="region of interest" description="Disordered" evidence="1">
    <location>
        <begin position="59"/>
        <end position="197"/>
    </location>
</feature>
<feature type="transmembrane region" description="Helical" evidence="2">
    <location>
        <begin position="253"/>
        <end position="272"/>
    </location>
</feature>
<evidence type="ECO:0000313" key="3">
    <source>
        <dbReference type="EMBL" id="GFY45191.1"/>
    </source>
</evidence>
<dbReference type="EMBL" id="BMAV01004681">
    <property type="protein sequence ID" value="GFY45191.1"/>
    <property type="molecule type" value="Genomic_DNA"/>
</dbReference>
<evidence type="ECO:0000256" key="2">
    <source>
        <dbReference type="SAM" id="Phobius"/>
    </source>
</evidence>
<organism evidence="3 4">
    <name type="scientific">Trichonephila inaurata madagascariensis</name>
    <dbReference type="NCBI Taxonomy" id="2747483"/>
    <lineage>
        <taxon>Eukaryota</taxon>
        <taxon>Metazoa</taxon>
        <taxon>Ecdysozoa</taxon>
        <taxon>Arthropoda</taxon>
        <taxon>Chelicerata</taxon>
        <taxon>Arachnida</taxon>
        <taxon>Araneae</taxon>
        <taxon>Araneomorphae</taxon>
        <taxon>Entelegynae</taxon>
        <taxon>Araneoidea</taxon>
        <taxon>Nephilidae</taxon>
        <taxon>Trichonephila</taxon>
        <taxon>Trichonephila inaurata</taxon>
    </lineage>
</organism>
<dbReference type="PANTHER" id="PTHR21041">
    <property type="entry name" value="DENDRITIC CELL-SPECIFIC TRANSMEMBRANE PROTEIN"/>
    <property type="match status" value="1"/>
</dbReference>
<gene>
    <name evidence="3" type="primary">DCST1</name>
    <name evidence="3" type="ORF">TNIN_376961</name>
</gene>
<feature type="non-terminal residue" evidence="3">
    <location>
        <position position="465"/>
    </location>
</feature>
<evidence type="ECO:0000313" key="4">
    <source>
        <dbReference type="Proteomes" id="UP000886998"/>
    </source>
</evidence>
<dbReference type="AlphaFoldDB" id="A0A8X6X4B1"/>
<proteinExistence type="predicted"/>
<name>A0A8X6X4B1_9ARAC</name>
<feature type="compositionally biased region" description="Basic and acidic residues" evidence="1">
    <location>
        <begin position="98"/>
        <end position="107"/>
    </location>
</feature>
<dbReference type="Proteomes" id="UP000886998">
    <property type="component" value="Unassembled WGS sequence"/>
</dbReference>
<comment type="caution">
    <text evidence="3">The sequence shown here is derived from an EMBL/GenBank/DDBJ whole genome shotgun (WGS) entry which is preliminary data.</text>
</comment>
<dbReference type="OrthoDB" id="5985669at2759"/>